<dbReference type="EMBL" id="LK052906">
    <property type="protein sequence ID" value="CDR45991.1"/>
    <property type="molecule type" value="Genomic_DNA"/>
</dbReference>
<accession>A0A061B9D1</accession>
<comment type="similarity">
    <text evidence="1">Belongs to the cytochrome b5 family. MAPR subfamily.</text>
</comment>
<gene>
    <name evidence="4" type="ORF">CYFA0S_21e00386g</name>
</gene>
<dbReference type="Gene3D" id="3.10.120.10">
    <property type="entry name" value="Cytochrome b5-like heme/steroid binding domain"/>
    <property type="match status" value="1"/>
</dbReference>
<dbReference type="OrthoDB" id="10257697at2759"/>
<dbReference type="InterPro" id="IPR001199">
    <property type="entry name" value="Cyt_B5-like_heme/steroid-bd"/>
</dbReference>
<dbReference type="VEuPathDB" id="FungiDB:BON22_5063"/>
<dbReference type="SMART" id="SM01117">
    <property type="entry name" value="Cyt-b5"/>
    <property type="match status" value="1"/>
</dbReference>
<dbReference type="PhylomeDB" id="A0A061B9D1"/>
<dbReference type="SUPFAM" id="SSF55856">
    <property type="entry name" value="Cytochrome b5-like heme/steroid binding domain"/>
    <property type="match status" value="1"/>
</dbReference>
<reference evidence="4" key="1">
    <citation type="journal article" date="2014" name="Genome Announc.">
        <title>Genome sequence of the yeast Cyberlindnera fabianii (Hansenula fabianii).</title>
        <authorList>
            <person name="Freel K.C."/>
            <person name="Sarilar V."/>
            <person name="Neuveglise C."/>
            <person name="Devillers H."/>
            <person name="Friedrich A."/>
            <person name="Schacherer J."/>
        </authorList>
    </citation>
    <scope>NUCLEOTIDE SEQUENCE</scope>
    <source>
        <strain evidence="4">YJS4271</strain>
    </source>
</reference>
<dbReference type="InterPro" id="IPR050577">
    <property type="entry name" value="MAPR/NEUFC/NENF-like"/>
</dbReference>
<dbReference type="InterPro" id="IPR036400">
    <property type="entry name" value="Cyt_B5-like_heme/steroid_sf"/>
</dbReference>
<dbReference type="GO" id="GO:0012505">
    <property type="term" value="C:endomembrane system"/>
    <property type="evidence" value="ECO:0007669"/>
    <property type="project" value="TreeGrafter"/>
</dbReference>
<evidence type="ECO:0000313" key="4">
    <source>
        <dbReference type="EMBL" id="CDR45991.1"/>
    </source>
</evidence>
<feature type="domain" description="Cytochrome b5 heme-binding" evidence="3">
    <location>
        <begin position="103"/>
        <end position="197"/>
    </location>
</feature>
<dbReference type="PANTHER" id="PTHR10281">
    <property type="entry name" value="MEMBRANE-ASSOCIATED PROGESTERONE RECEPTOR COMPONENT-RELATED"/>
    <property type="match status" value="1"/>
</dbReference>
<evidence type="ECO:0000256" key="2">
    <source>
        <dbReference type="SAM" id="MobiDB-lite"/>
    </source>
</evidence>
<dbReference type="GO" id="GO:0016020">
    <property type="term" value="C:membrane"/>
    <property type="evidence" value="ECO:0007669"/>
    <property type="project" value="TreeGrafter"/>
</dbReference>
<organism evidence="4">
    <name type="scientific">Cyberlindnera fabianii</name>
    <name type="common">Yeast</name>
    <name type="synonym">Hansenula fabianii</name>
    <dbReference type="NCBI Taxonomy" id="36022"/>
    <lineage>
        <taxon>Eukaryota</taxon>
        <taxon>Fungi</taxon>
        <taxon>Dikarya</taxon>
        <taxon>Ascomycota</taxon>
        <taxon>Saccharomycotina</taxon>
        <taxon>Saccharomycetes</taxon>
        <taxon>Phaffomycetales</taxon>
        <taxon>Phaffomycetaceae</taxon>
        <taxon>Cyberlindnera</taxon>
    </lineage>
</organism>
<feature type="region of interest" description="Disordered" evidence="2">
    <location>
        <begin position="1"/>
        <end position="22"/>
    </location>
</feature>
<evidence type="ECO:0000256" key="1">
    <source>
        <dbReference type="ARBA" id="ARBA00038357"/>
    </source>
</evidence>
<name>A0A061B9D1_CYBFA</name>
<sequence length="220" mass="24923">MSELPTLKHRAPSGKSTTPSTVTAETITADTITTDTNPKVKHNADNDSIHFSILDIIRMLLGISLLFFITSQLTTSTWFFKYNGKLLQPHYLHYCLLGKHQILTDSQLALYNGTDETIPVYIAVNGTVWDVSSNRLTYGPKGSYSFFAGKDCARAFATNCLNHLNWDLRDITPEERRRLNGWIEWFDDKYFRVGEVIHEEIEGLPLSRKDCQGKGHHSAS</sequence>
<proteinExistence type="inferred from homology"/>
<dbReference type="Pfam" id="PF00173">
    <property type="entry name" value="Cyt-b5"/>
    <property type="match status" value="1"/>
</dbReference>
<protein>
    <submittedName>
        <fullName evidence="4">CYFA0S21e00386g1_1</fullName>
    </submittedName>
</protein>
<evidence type="ECO:0000259" key="3">
    <source>
        <dbReference type="SMART" id="SM01117"/>
    </source>
</evidence>
<dbReference type="PANTHER" id="PTHR10281:SF76">
    <property type="entry name" value="CALCUTTA CUP-RELATED"/>
    <property type="match status" value="1"/>
</dbReference>
<dbReference type="AlphaFoldDB" id="A0A061B9D1"/>